<dbReference type="SUPFAM" id="SSF51735">
    <property type="entry name" value="NAD(P)-binding Rossmann-fold domains"/>
    <property type="match status" value="1"/>
</dbReference>
<organism evidence="2 3">
    <name type="scientific">Streptomyces sp. 900105755</name>
    <dbReference type="NCBI Taxonomy" id="3154389"/>
    <lineage>
        <taxon>Bacteria</taxon>
        <taxon>Bacillati</taxon>
        <taxon>Actinomycetota</taxon>
        <taxon>Actinomycetes</taxon>
        <taxon>Kitasatosporales</taxon>
        <taxon>Streptomycetaceae</taxon>
        <taxon>Streptomyces</taxon>
    </lineage>
</organism>
<reference evidence="2 3" key="1">
    <citation type="submission" date="2024-06" db="EMBL/GenBank/DDBJ databases">
        <title>The Natural Products Discovery Center: Release of the First 8490 Sequenced Strains for Exploring Actinobacteria Biosynthetic Diversity.</title>
        <authorList>
            <person name="Kalkreuter E."/>
            <person name="Kautsar S.A."/>
            <person name="Yang D."/>
            <person name="Bader C.D."/>
            <person name="Teijaro C.N."/>
            <person name="Fluegel L."/>
            <person name="Davis C.M."/>
            <person name="Simpson J.R."/>
            <person name="Lauterbach L."/>
            <person name="Steele A.D."/>
            <person name="Gui C."/>
            <person name="Meng S."/>
            <person name="Li G."/>
            <person name="Viehrig K."/>
            <person name="Ye F."/>
            <person name="Su P."/>
            <person name="Kiefer A.F."/>
            <person name="Nichols A."/>
            <person name="Cepeda A.J."/>
            <person name="Yan W."/>
            <person name="Fan B."/>
            <person name="Jiang Y."/>
            <person name="Adhikari A."/>
            <person name="Zheng C.-J."/>
            <person name="Schuster L."/>
            <person name="Cowan T.M."/>
            <person name="Smanski M.J."/>
            <person name="Chevrette M.G."/>
            <person name="De Carvalho L.P.S."/>
            <person name="Shen B."/>
        </authorList>
    </citation>
    <scope>NUCLEOTIDE SEQUENCE [LARGE SCALE GENOMIC DNA]</scope>
    <source>
        <strain evidence="2 3">NPDC001694</strain>
    </source>
</reference>
<proteinExistence type="predicted"/>
<keyword evidence="3" id="KW-1185">Reference proteome</keyword>
<dbReference type="PANTHER" id="PTHR48079">
    <property type="entry name" value="PROTEIN YEEZ"/>
    <property type="match status" value="1"/>
</dbReference>
<sequence>MRVFVTGASGHIASAVIPELLNAGHEVVGLARSENSAAAVKALGAEVRRGDLADPDGLRAAAVDADAVVHLAFDHTAMAAGDMAGAAATDRAVVQVFGEALAGTGKALLGVGMGHGDGNEHLGAAYSANPRIATGRLFGELAEQGVRTVLVGIPPVVHSARDRSGFLPMLIRIARATGVSGYAGDGSNQWSAVHTLDLARLYRLALEKAPAGAELHAAAEEGVAVREIAEAIGRRLGVPAESVPEDRRAEHFGFFGAFVSLDVPVRSGRTRELLGWEPVEAGVLADLEEGHYFRSE</sequence>
<evidence type="ECO:0000313" key="3">
    <source>
        <dbReference type="Proteomes" id="UP001490365"/>
    </source>
</evidence>
<name>A0ABV1TEH2_9ACTN</name>
<dbReference type="EMBL" id="JBEOZM010000004">
    <property type="protein sequence ID" value="MER6268064.1"/>
    <property type="molecule type" value="Genomic_DNA"/>
</dbReference>
<dbReference type="PANTHER" id="PTHR48079:SF6">
    <property type="entry name" value="NAD(P)-BINDING DOMAIN-CONTAINING PROTEIN-RELATED"/>
    <property type="match status" value="1"/>
</dbReference>
<dbReference type="Gene3D" id="3.40.50.720">
    <property type="entry name" value="NAD(P)-binding Rossmann-like Domain"/>
    <property type="match status" value="2"/>
</dbReference>
<feature type="domain" description="NAD(P)-binding" evidence="1">
    <location>
        <begin position="7"/>
        <end position="77"/>
    </location>
</feature>
<protein>
    <submittedName>
        <fullName evidence="2">SDR family oxidoreductase</fullName>
    </submittedName>
</protein>
<dbReference type="InterPro" id="IPR016040">
    <property type="entry name" value="NAD(P)-bd_dom"/>
</dbReference>
<gene>
    <name evidence="2" type="ORF">ABT211_12285</name>
</gene>
<dbReference type="Proteomes" id="UP001490365">
    <property type="component" value="Unassembled WGS sequence"/>
</dbReference>
<dbReference type="RefSeq" id="WP_351956699.1">
    <property type="nucleotide sequence ID" value="NZ_JBEOZM010000004.1"/>
</dbReference>
<dbReference type="Pfam" id="PF13460">
    <property type="entry name" value="NAD_binding_10"/>
    <property type="match status" value="1"/>
</dbReference>
<evidence type="ECO:0000259" key="1">
    <source>
        <dbReference type="Pfam" id="PF13460"/>
    </source>
</evidence>
<dbReference type="CDD" id="cd05262">
    <property type="entry name" value="SDR_a7"/>
    <property type="match status" value="1"/>
</dbReference>
<accession>A0ABV1TEH2</accession>
<dbReference type="InterPro" id="IPR051783">
    <property type="entry name" value="NAD(P)-dependent_oxidoreduct"/>
</dbReference>
<comment type="caution">
    <text evidence="2">The sequence shown here is derived from an EMBL/GenBank/DDBJ whole genome shotgun (WGS) entry which is preliminary data.</text>
</comment>
<dbReference type="InterPro" id="IPR036291">
    <property type="entry name" value="NAD(P)-bd_dom_sf"/>
</dbReference>
<evidence type="ECO:0000313" key="2">
    <source>
        <dbReference type="EMBL" id="MER6268064.1"/>
    </source>
</evidence>